<keyword evidence="2" id="KW-0472">Membrane</keyword>
<feature type="transmembrane region" description="Helical" evidence="2">
    <location>
        <begin position="123"/>
        <end position="144"/>
    </location>
</feature>
<dbReference type="RefSeq" id="XP_033691604.1">
    <property type="nucleotide sequence ID" value="XM_033835085.1"/>
</dbReference>
<accession>A0A6A6J3X7</accession>
<proteinExistence type="predicted"/>
<evidence type="ECO:0000256" key="2">
    <source>
        <dbReference type="SAM" id="Phobius"/>
    </source>
</evidence>
<feature type="transmembrane region" description="Helical" evidence="2">
    <location>
        <begin position="21"/>
        <end position="43"/>
    </location>
</feature>
<keyword evidence="4" id="KW-1185">Reference proteome</keyword>
<organism evidence="3 4">
    <name type="scientific">Trematosphaeria pertusa</name>
    <dbReference type="NCBI Taxonomy" id="390896"/>
    <lineage>
        <taxon>Eukaryota</taxon>
        <taxon>Fungi</taxon>
        <taxon>Dikarya</taxon>
        <taxon>Ascomycota</taxon>
        <taxon>Pezizomycotina</taxon>
        <taxon>Dothideomycetes</taxon>
        <taxon>Pleosporomycetidae</taxon>
        <taxon>Pleosporales</taxon>
        <taxon>Massarineae</taxon>
        <taxon>Trematosphaeriaceae</taxon>
        <taxon>Trematosphaeria</taxon>
    </lineage>
</organism>
<evidence type="ECO:0000313" key="3">
    <source>
        <dbReference type="EMBL" id="KAF2256600.1"/>
    </source>
</evidence>
<keyword evidence="2" id="KW-1133">Transmembrane helix</keyword>
<protein>
    <submittedName>
        <fullName evidence="3">Uncharacterized protein</fullName>
    </submittedName>
</protein>
<feature type="transmembrane region" description="Helical" evidence="2">
    <location>
        <begin position="496"/>
        <end position="518"/>
    </location>
</feature>
<dbReference type="Proteomes" id="UP000800094">
    <property type="component" value="Unassembled WGS sequence"/>
</dbReference>
<dbReference type="EMBL" id="ML987189">
    <property type="protein sequence ID" value="KAF2256600.1"/>
    <property type="molecule type" value="Genomic_DNA"/>
</dbReference>
<dbReference type="GeneID" id="54588415"/>
<gene>
    <name evidence="3" type="ORF">BU26DRAFT_599261</name>
</gene>
<evidence type="ECO:0000256" key="1">
    <source>
        <dbReference type="SAM" id="MobiDB-lite"/>
    </source>
</evidence>
<keyword evidence="2" id="KW-0812">Transmembrane</keyword>
<sequence length="604" mass="66602">MARQYPQTLGQTKPLRRSASWILPSLGLIITTAFIIALAALNVGQWRSSENFAIFVLEHRSTIAIAVQIVSQALGLIQVHVLGYVNTSSLRVSLPVHASSLDAIRLIVSTSTPSIAWNSRWPYWLSSIIFVGFSFLPGALWAGAITPTIAETQTTRILHIPTFQSQNLSAIWDSGSTDAPKTNGYGLSDLWMTNKGLFTFDLSVATLRGTFLEIASTASNTSKPDSSRRKFDQTGYRYLNRSYGVGAAAGLIDIPETIHPTWYSYQEVGFLPEVACGRNESSAFKISYLVNNDAQSYHEFTANGSLANGVYILPRYPQQTSQRQDIFAWAQQYDPAQKKTYMSLAVDTNTTLNDWDFHQFDKVQCEVNYQARNISVLVNATASTVSTREARSVTWPDYTDTVLQRLDDPFCRYSADEGMLFGSQLGHSIVMNINQLKMITGDNSTDTVYRGLEDHIASLFDNGLGMLSATRLIGANKTVPVVAEVGLPTVTYGDRIYIVAVLAINTIILLIWIAAAAWTRLWKGMANMELDDVGSVMLCASQGGTALAERAATMPDERIGSIRVRLKTISPDNREAFTLEQEKQGLNESGDHVQLLPMSSPRSK</sequence>
<feature type="region of interest" description="Disordered" evidence="1">
    <location>
        <begin position="583"/>
        <end position="604"/>
    </location>
</feature>
<reference evidence="3" key="1">
    <citation type="journal article" date="2020" name="Stud. Mycol.">
        <title>101 Dothideomycetes genomes: a test case for predicting lifestyles and emergence of pathogens.</title>
        <authorList>
            <person name="Haridas S."/>
            <person name="Albert R."/>
            <person name="Binder M."/>
            <person name="Bloem J."/>
            <person name="Labutti K."/>
            <person name="Salamov A."/>
            <person name="Andreopoulos B."/>
            <person name="Baker S."/>
            <person name="Barry K."/>
            <person name="Bills G."/>
            <person name="Bluhm B."/>
            <person name="Cannon C."/>
            <person name="Castanera R."/>
            <person name="Culley D."/>
            <person name="Daum C."/>
            <person name="Ezra D."/>
            <person name="Gonzalez J."/>
            <person name="Henrissat B."/>
            <person name="Kuo A."/>
            <person name="Liang C."/>
            <person name="Lipzen A."/>
            <person name="Lutzoni F."/>
            <person name="Magnuson J."/>
            <person name="Mondo S."/>
            <person name="Nolan M."/>
            <person name="Ohm R."/>
            <person name="Pangilinan J."/>
            <person name="Park H.-J."/>
            <person name="Ramirez L."/>
            <person name="Alfaro M."/>
            <person name="Sun H."/>
            <person name="Tritt A."/>
            <person name="Yoshinaga Y."/>
            <person name="Zwiers L.-H."/>
            <person name="Turgeon B."/>
            <person name="Goodwin S."/>
            <person name="Spatafora J."/>
            <person name="Crous P."/>
            <person name="Grigoriev I."/>
        </authorList>
    </citation>
    <scope>NUCLEOTIDE SEQUENCE</scope>
    <source>
        <strain evidence="3">CBS 122368</strain>
    </source>
</reference>
<evidence type="ECO:0000313" key="4">
    <source>
        <dbReference type="Proteomes" id="UP000800094"/>
    </source>
</evidence>
<dbReference type="AlphaFoldDB" id="A0A6A6J3X7"/>
<feature type="transmembrane region" description="Helical" evidence="2">
    <location>
        <begin position="63"/>
        <end position="85"/>
    </location>
</feature>
<name>A0A6A6J3X7_9PLEO</name>
<dbReference type="OrthoDB" id="529273at2759"/>